<accession>A0AB40C2K2</accession>
<dbReference type="InterPro" id="IPR039206">
    <property type="entry name" value="MORF/ORRM1/DAG-like"/>
</dbReference>
<dbReference type="GO" id="GO:0016554">
    <property type="term" value="P:cytidine to uridine editing"/>
    <property type="evidence" value="ECO:0007669"/>
    <property type="project" value="InterPro"/>
</dbReference>
<feature type="compositionally biased region" description="Polar residues" evidence="2">
    <location>
        <begin position="255"/>
        <end position="265"/>
    </location>
</feature>
<organism evidence="4 5">
    <name type="scientific">Dioscorea cayennensis subsp. rotundata</name>
    <name type="common">White Guinea yam</name>
    <name type="synonym">Dioscorea rotundata</name>
    <dbReference type="NCBI Taxonomy" id="55577"/>
    <lineage>
        <taxon>Eukaryota</taxon>
        <taxon>Viridiplantae</taxon>
        <taxon>Streptophyta</taxon>
        <taxon>Embryophyta</taxon>
        <taxon>Tracheophyta</taxon>
        <taxon>Spermatophyta</taxon>
        <taxon>Magnoliopsida</taxon>
        <taxon>Liliopsida</taxon>
        <taxon>Dioscoreales</taxon>
        <taxon>Dioscoreaceae</taxon>
        <taxon>Dioscorea</taxon>
    </lineage>
</organism>
<feature type="region of interest" description="Disordered" evidence="2">
    <location>
        <begin position="205"/>
        <end position="271"/>
    </location>
</feature>
<dbReference type="GO" id="GO:0080156">
    <property type="term" value="P:mitochondrial mRNA modification"/>
    <property type="evidence" value="ECO:0007669"/>
    <property type="project" value="TreeGrafter"/>
</dbReference>
<evidence type="ECO:0000259" key="3">
    <source>
        <dbReference type="Pfam" id="PF21864"/>
    </source>
</evidence>
<dbReference type="GO" id="GO:0005739">
    <property type="term" value="C:mitochondrion"/>
    <property type="evidence" value="ECO:0007669"/>
    <property type="project" value="TreeGrafter"/>
</dbReference>
<sequence length="271" mass="30410">MAIRTLISRLPSLLSSSRSLSLSPGAPLLRLRPLVVLADCIPTATYSGCAAARALCTTATESSLNDSQPNWSNRPPKGTILLEGCDFEHWLVVMEPPDPSLTRDEIIDYYVKTLAEVVGSEEEARMKLYSVSTKHYFAFGCLVSEEVSYKIRAVDKVRWVVPDSYLDVNNKDYGGEPVINGVPVPYDPKYHEEWVRNNARAMERSRLNDRSHDRSRNFERRGEDIQNFQNRDASPMTPNMPPREPSNVAGMHGPGSQNPMRSSPGNYRLPN</sequence>
<feature type="compositionally biased region" description="Basic and acidic residues" evidence="2">
    <location>
        <begin position="205"/>
        <end position="224"/>
    </location>
</feature>
<dbReference type="GeneID" id="120270151"/>
<dbReference type="Pfam" id="PF21864">
    <property type="entry name" value="MORF_dom"/>
    <property type="match status" value="1"/>
</dbReference>
<feature type="domain" description="MORF/ORRM1/DAG-like MORF" evidence="3">
    <location>
        <begin position="87"/>
        <end position="177"/>
    </location>
</feature>
<dbReference type="PANTHER" id="PTHR31346:SF4">
    <property type="entry name" value="MULTIPLE ORGANELLAR RNA EDITING FACTOR 8, CHLOROPLASTIC_MITOCHONDRIAL"/>
    <property type="match status" value="1"/>
</dbReference>
<dbReference type="PANTHER" id="PTHR31346">
    <property type="entry name" value="MULTIPLE ORGANELLAR RNA EDITING FACTOR 2, CHLOROPLASTIC-RELATED-RELATED"/>
    <property type="match status" value="1"/>
</dbReference>
<keyword evidence="4" id="KW-1185">Reference proteome</keyword>
<protein>
    <submittedName>
        <fullName evidence="5">Multiple organellar RNA editing factor 8, chloroplastic/mitochondrial-like</fullName>
    </submittedName>
</protein>
<reference evidence="5" key="1">
    <citation type="submission" date="2025-08" db="UniProtKB">
        <authorList>
            <consortium name="RefSeq"/>
        </authorList>
    </citation>
    <scope>IDENTIFICATION</scope>
</reference>
<evidence type="ECO:0000313" key="4">
    <source>
        <dbReference type="Proteomes" id="UP001515500"/>
    </source>
</evidence>
<dbReference type="AlphaFoldDB" id="A0AB40C2K2"/>
<dbReference type="RefSeq" id="XP_039133107.1">
    <property type="nucleotide sequence ID" value="XM_039277173.1"/>
</dbReference>
<evidence type="ECO:0000256" key="1">
    <source>
        <dbReference type="ARBA" id="ARBA00022946"/>
    </source>
</evidence>
<gene>
    <name evidence="5" type="primary">LOC120270151</name>
</gene>
<keyword evidence="1" id="KW-0809">Transit peptide</keyword>
<evidence type="ECO:0000256" key="2">
    <source>
        <dbReference type="SAM" id="MobiDB-lite"/>
    </source>
</evidence>
<dbReference type="InterPro" id="IPR054059">
    <property type="entry name" value="MORF/ORRM1/DAG-like_MORF"/>
</dbReference>
<name>A0AB40C2K2_DIOCR</name>
<evidence type="ECO:0000313" key="5">
    <source>
        <dbReference type="RefSeq" id="XP_039133107.1"/>
    </source>
</evidence>
<dbReference type="Proteomes" id="UP001515500">
    <property type="component" value="Chromosome 10"/>
</dbReference>
<proteinExistence type="predicted"/>